<sequence>MRGRRAVFRGGSEPNRPSVRVRGMGLLLRLAVFAGLAVDAYVHFHLAGDTGQTGTISESTLFWIQGVVAAVVAILVLVRPRPVPYLIAFLVAASAFGAVVLYRYVDVGAIGPLPDMYEPIWYTEKVVTTVAEGVATVAAALGLVVSARSRRSATARQEQPVNV</sequence>
<gene>
    <name evidence="2" type="ORF">GCM10023191_075310</name>
</gene>
<protein>
    <recommendedName>
        <fullName evidence="4">Integral membrane protein</fullName>
    </recommendedName>
</protein>
<keyword evidence="3" id="KW-1185">Reference proteome</keyword>
<reference evidence="3" key="1">
    <citation type="journal article" date="2019" name="Int. J. Syst. Evol. Microbiol.">
        <title>The Global Catalogue of Microorganisms (GCM) 10K type strain sequencing project: providing services to taxonomists for standard genome sequencing and annotation.</title>
        <authorList>
            <consortium name="The Broad Institute Genomics Platform"/>
            <consortium name="The Broad Institute Genome Sequencing Center for Infectious Disease"/>
            <person name="Wu L."/>
            <person name="Ma J."/>
        </authorList>
    </citation>
    <scope>NUCLEOTIDE SEQUENCE [LARGE SCALE GENOMIC DNA]</scope>
    <source>
        <strain evidence="3">JCM 17933</strain>
    </source>
</reference>
<feature type="transmembrane region" description="Helical" evidence="1">
    <location>
        <begin position="60"/>
        <end position="78"/>
    </location>
</feature>
<evidence type="ECO:0000313" key="3">
    <source>
        <dbReference type="Proteomes" id="UP001500503"/>
    </source>
</evidence>
<keyword evidence="1" id="KW-0472">Membrane</keyword>
<keyword evidence="1" id="KW-0812">Transmembrane</keyword>
<comment type="caution">
    <text evidence="2">The sequence shown here is derived from an EMBL/GenBank/DDBJ whole genome shotgun (WGS) entry which is preliminary data.</text>
</comment>
<feature type="transmembrane region" description="Helical" evidence="1">
    <location>
        <begin position="85"/>
        <end position="105"/>
    </location>
</feature>
<organism evidence="2 3">
    <name type="scientific">Actinoallomurus oryzae</name>
    <dbReference type="NCBI Taxonomy" id="502180"/>
    <lineage>
        <taxon>Bacteria</taxon>
        <taxon>Bacillati</taxon>
        <taxon>Actinomycetota</taxon>
        <taxon>Actinomycetes</taxon>
        <taxon>Streptosporangiales</taxon>
        <taxon>Thermomonosporaceae</taxon>
        <taxon>Actinoallomurus</taxon>
    </lineage>
</organism>
<dbReference type="Proteomes" id="UP001500503">
    <property type="component" value="Unassembled WGS sequence"/>
</dbReference>
<keyword evidence="1" id="KW-1133">Transmembrane helix</keyword>
<dbReference type="EMBL" id="BAABHF010000046">
    <property type="protein sequence ID" value="GAA4511359.1"/>
    <property type="molecule type" value="Genomic_DNA"/>
</dbReference>
<accession>A0ABP8QVT1</accession>
<name>A0ABP8QVT1_9ACTN</name>
<feature type="transmembrane region" description="Helical" evidence="1">
    <location>
        <begin position="26"/>
        <end position="48"/>
    </location>
</feature>
<evidence type="ECO:0000313" key="2">
    <source>
        <dbReference type="EMBL" id="GAA4511359.1"/>
    </source>
</evidence>
<evidence type="ECO:0008006" key="4">
    <source>
        <dbReference type="Google" id="ProtNLM"/>
    </source>
</evidence>
<proteinExistence type="predicted"/>
<feature type="transmembrane region" description="Helical" evidence="1">
    <location>
        <begin position="125"/>
        <end position="147"/>
    </location>
</feature>
<evidence type="ECO:0000256" key="1">
    <source>
        <dbReference type="SAM" id="Phobius"/>
    </source>
</evidence>